<dbReference type="AlphaFoldDB" id="A0A9N9RZT8"/>
<keyword evidence="3" id="KW-0805">Transcription regulation</keyword>
<dbReference type="GO" id="GO:0030490">
    <property type="term" value="P:maturation of SSU-rRNA"/>
    <property type="evidence" value="ECO:0007669"/>
    <property type="project" value="InterPro"/>
</dbReference>
<feature type="domain" description="Nucleolar protein 11 N-terminal" evidence="7">
    <location>
        <begin position="1"/>
        <end position="323"/>
    </location>
</feature>
<dbReference type="Pfam" id="PF20998">
    <property type="entry name" value="Nol11_C"/>
    <property type="match status" value="1"/>
</dbReference>
<evidence type="ECO:0000256" key="3">
    <source>
        <dbReference type="ARBA" id="ARBA00023015"/>
    </source>
</evidence>
<dbReference type="Proteomes" id="UP001153620">
    <property type="component" value="Chromosome 2"/>
</dbReference>
<evidence type="ECO:0000256" key="5">
    <source>
        <dbReference type="ARBA" id="ARBA00023163"/>
    </source>
</evidence>
<proteinExistence type="predicted"/>
<gene>
    <name evidence="9" type="ORF">CHIRRI_LOCUS8459</name>
</gene>
<dbReference type="InterPro" id="IPR012584">
    <property type="entry name" value="NOL11_N"/>
</dbReference>
<dbReference type="InterPro" id="IPR048897">
    <property type="entry name" value="Nol11_C"/>
</dbReference>
<keyword evidence="4" id="KW-0010">Activator</keyword>
<evidence type="ECO:0000256" key="1">
    <source>
        <dbReference type="ARBA" id="ARBA00004604"/>
    </source>
</evidence>
<feature type="domain" description="Nucleolar protein 11 C-terminal" evidence="8">
    <location>
        <begin position="451"/>
        <end position="698"/>
    </location>
</feature>
<dbReference type="GO" id="GO:0005730">
    <property type="term" value="C:nucleolus"/>
    <property type="evidence" value="ECO:0007669"/>
    <property type="project" value="UniProtKB-SubCell"/>
</dbReference>
<reference evidence="9" key="2">
    <citation type="submission" date="2022-10" db="EMBL/GenBank/DDBJ databases">
        <authorList>
            <consortium name="ENA_rothamsted_submissions"/>
            <consortium name="culmorum"/>
            <person name="King R."/>
        </authorList>
    </citation>
    <scope>NUCLEOTIDE SEQUENCE</scope>
</reference>
<keyword evidence="5" id="KW-0804">Transcription</keyword>
<evidence type="ECO:0000313" key="9">
    <source>
        <dbReference type="EMBL" id="CAG9805590.1"/>
    </source>
</evidence>
<protein>
    <recommendedName>
        <fullName evidence="11">Nucleolar protein 11</fullName>
    </recommendedName>
</protein>
<dbReference type="PANTHER" id="PTHR15633:SF2">
    <property type="entry name" value="NUCLEOLAR PROTEIN 11"/>
    <property type="match status" value="1"/>
</dbReference>
<evidence type="ECO:0000313" key="10">
    <source>
        <dbReference type="Proteomes" id="UP001153620"/>
    </source>
</evidence>
<sequence length="698" mass="80446">MSKLLSLYKLCPINNDILGVSADAQKTSVICTLGKKIVYIIELSTQKQIKSWSTFDNFSSKVLFDFKRNQYVGVFSGIYVKFWDLDTEDINKVKKIKFHKPISEIINVSNDNILVIYEDGLCESLDSALESRKIDKSQRESLKAEFKLEYPQIGNNIFSYVKKINNEKVLSFAIIDEVTLKPLTEFKEIKLNRQGQNVKLMGMTMIYSSSGATNLITIWSDKRIFKQNLQMSNDSLSIGTLHSIIDYINGRNDIAVQTISENCIAIYASKPNDDGSNIILYNIKYKIIQSKIPFKVFLSNFKLWSVNENLYLSMGQNLSVIPFVVTTDKLSSMIGSQIDASNNVVENENINEYGLYEEALEFDENQDPVEGMEFNPNEVHIKQKKKLLSGAKGVTDSSTVIDYLDEIYRGELQVDLCRIDDQPDDTAYVKLINNVDESHPLMSENFEFYCASLERQGCSEIEITNKVVPILLKTNRAEDIGLLIKRYNHFSERMLVQVIKYLINCPKLHDCDENDKSEMSIEKDENSGRQQQNKSEKIKNANIFLSTNQNEIRDVLSIALCCSFDSTTLLKFINSDITLTEMIQLMDHLYKMLTLNMLEDRFDMRGNLVEGDDFDLDTKLFEWFKLLLDSHYQQILLSKDEELVNKLQSWIELVDEHIDILSQMNDLRHTLLTIANKKPIQLSRECNQWYTIEKLVLY</sequence>
<keyword evidence="10" id="KW-1185">Reference proteome</keyword>
<dbReference type="InterPro" id="IPR042859">
    <property type="entry name" value="NOL11"/>
</dbReference>
<accession>A0A9N9RZT8</accession>
<evidence type="ECO:0000259" key="7">
    <source>
        <dbReference type="Pfam" id="PF08168"/>
    </source>
</evidence>
<keyword evidence="6" id="KW-0539">Nucleus</keyword>
<name>A0A9N9RZT8_9DIPT</name>
<dbReference type="GO" id="GO:0003723">
    <property type="term" value="F:RNA binding"/>
    <property type="evidence" value="ECO:0007669"/>
    <property type="project" value="TreeGrafter"/>
</dbReference>
<dbReference type="Pfam" id="PF08168">
    <property type="entry name" value="NOL11_N"/>
    <property type="match status" value="1"/>
</dbReference>
<dbReference type="PANTHER" id="PTHR15633">
    <property type="entry name" value="NUCLEOLAR PROTEIN 11"/>
    <property type="match status" value="1"/>
</dbReference>
<reference evidence="9" key="1">
    <citation type="submission" date="2022-01" db="EMBL/GenBank/DDBJ databases">
        <authorList>
            <person name="King R."/>
        </authorList>
    </citation>
    <scope>NUCLEOTIDE SEQUENCE</scope>
</reference>
<organism evidence="9 10">
    <name type="scientific">Chironomus riparius</name>
    <dbReference type="NCBI Taxonomy" id="315576"/>
    <lineage>
        <taxon>Eukaryota</taxon>
        <taxon>Metazoa</taxon>
        <taxon>Ecdysozoa</taxon>
        <taxon>Arthropoda</taxon>
        <taxon>Hexapoda</taxon>
        <taxon>Insecta</taxon>
        <taxon>Pterygota</taxon>
        <taxon>Neoptera</taxon>
        <taxon>Endopterygota</taxon>
        <taxon>Diptera</taxon>
        <taxon>Nematocera</taxon>
        <taxon>Chironomoidea</taxon>
        <taxon>Chironomidae</taxon>
        <taxon>Chironominae</taxon>
        <taxon>Chironomus</taxon>
    </lineage>
</organism>
<evidence type="ECO:0000256" key="4">
    <source>
        <dbReference type="ARBA" id="ARBA00023159"/>
    </source>
</evidence>
<dbReference type="EMBL" id="OU895878">
    <property type="protein sequence ID" value="CAG9805590.1"/>
    <property type="molecule type" value="Genomic_DNA"/>
</dbReference>
<evidence type="ECO:0000256" key="6">
    <source>
        <dbReference type="ARBA" id="ARBA00023242"/>
    </source>
</evidence>
<dbReference type="OrthoDB" id="6502630at2759"/>
<comment type="subcellular location">
    <subcellularLocation>
        <location evidence="1">Nucleus</location>
        <location evidence="1">Nucleolus</location>
    </subcellularLocation>
</comment>
<keyword evidence="2" id="KW-0698">rRNA processing</keyword>
<evidence type="ECO:0000259" key="8">
    <source>
        <dbReference type="Pfam" id="PF20998"/>
    </source>
</evidence>
<evidence type="ECO:0008006" key="11">
    <source>
        <dbReference type="Google" id="ProtNLM"/>
    </source>
</evidence>
<evidence type="ECO:0000256" key="2">
    <source>
        <dbReference type="ARBA" id="ARBA00022552"/>
    </source>
</evidence>